<proteinExistence type="predicted"/>
<accession>A0ABX3MQB5</accession>
<gene>
    <name evidence="3" type="ORF">BMG00_07630</name>
</gene>
<feature type="transmembrane region" description="Helical" evidence="2">
    <location>
        <begin position="12"/>
        <end position="34"/>
    </location>
</feature>
<sequence>MATEIRNEKSGLGGIYFVLGAVVVALGLVLWFVMAPTADGPGVPTGDANSTSVTIESQTTAPAPADSAPASDGGTSAQGSASGGTAN</sequence>
<name>A0ABX3MQB5_9RHOB</name>
<evidence type="ECO:0000256" key="2">
    <source>
        <dbReference type="SAM" id="Phobius"/>
    </source>
</evidence>
<dbReference type="EMBL" id="MPZS01000001">
    <property type="protein sequence ID" value="OOY13627.1"/>
    <property type="molecule type" value="Genomic_DNA"/>
</dbReference>
<comment type="caution">
    <text evidence="3">The sequence shown here is derived from an EMBL/GenBank/DDBJ whole genome shotgun (WGS) entry which is preliminary data.</text>
</comment>
<dbReference type="Proteomes" id="UP000242224">
    <property type="component" value="Unassembled WGS sequence"/>
</dbReference>
<organism evidence="3 4">
    <name type="scientific">Thioclava marina</name>
    <dbReference type="NCBI Taxonomy" id="1915077"/>
    <lineage>
        <taxon>Bacteria</taxon>
        <taxon>Pseudomonadati</taxon>
        <taxon>Pseudomonadota</taxon>
        <taxon>Alphaproteobacteria</taxon>
        <taxon>Rhodobacterales</taxon>
        <taxon>Paracoccaceae</taxon>
        <taxon>Thioclava</taxon>
    </lineage>
</organism>
<feature type="region of interest" description="Disordered" evidence="1">
    <location>
        <begin position="39"/>
        <end position="87"/>
    </location>
</feature>
<evidence type="ECO:0000256" key="1">
    <source>
        <dbReference type="SAM" id="MobiDB-lite"/>
    </source>
</evidence>
<keyword evidence="4" id="KW-1185">Reference proteome</keyword>
<dbReference type="RefSeq" id="WP_078526084.1">
    <property type="nucleotide sequence ID" value="NZ_MPZS01000001.1"/>
</dbReference>
<keyword evidence="2" id="KW-0812">Transmembrane</keyword>
<reference evidence="3 4" key="1">
    <citation type="submission" date="2016-11" db="EMBL/GenBank/DDBJ databases">
        <title>A multilocus sequence analysis scheme for characterization of bacteria in the genus Thioclava.</title>
        <authorList>
            <person name="Liu Y."/>
            <person name="Shao Z."/>
        </authorList>
    </citation>
    <scope>NUCLEOTIDE SEQUENCE [LARGE SCALE GENOMIC DNA]</scope>
    <source>
        <strain evidence="3 4">11.10-0-13</strain>
    </source>
</reference>
<evidence type="ECO:0000313" key="3">
    <source>
        <dbReference type="EMBL" id="OOY13627.1"/>
    </source>
</evidence>
<protein>
    <submittedName>
        <fullName evidence="3">Uncharacterized protein</fullName>
    </submittedName>
</protein>
<keyword evidence="2" id="KW-0472">Membrane</keyword>
<keyword evidence="2" id="KW-1133">Transmembrane helix</keyword>
<evidence type="ECO:0000313" key="4">
    <source>
        <dbReference type="Proteomes" id="UP000242224"/>
    </source>
</evidence>
<feature type="compositionally biased region" description="Polar residues" evidence="1">
    <location>
        <begin position="47"/>
        <end position="60"/>
    </location>
</feature>
<feature type="compositionally biased region" description="Low complexity" evidence="1">
    <location>
        <begin position="61"/>
        <end position="87"/>
    </location>
</feature>